<dbReference type="Proteomes" id="UP000886889">
    <property type="component" value="Unassembled WGS sequence"/>
</dbReference>
<sequence>MKLHGTKEFPFSMETGWAALHFPAKLDVEPGSRVEVLSDTEWLAHNETNGKEVSCTHYIASFDEEKKQVIIESKSDQKMGHDHIYLTLTQPSDDHIQLEIQIEISTGVHFIAKALGALIAKPTQEIVCRHIFQNFEALCTGGDTKTLSQDDLSDMAKKYYSKEK</sequence>
<reference evidence="1" key="1">
    <citation type="submission" date="2020-10" db="EMBL/GenBank/DDBJ databases">
        <authorList>
            <person name="Gilroy R."/>
        </authorList>
    </citation>
    <scope>NUCLEOTIDE SEQUENCE</scope>
    <source>
        <strain evidence="1">ChiBcec6-7307</strain>
    </source>
</reference>
<gene>
    <name evidence="1" type="ORF">IAC80_03380</name>
</gene>
<dbReference type="EMBL" id="DVOS01000035">
    <property type="protein sequence ID" value="HIV22961.1"/>
    <property type="molecule type" value="Genomic_DNA"/>
</dbReference>
<accession>A0A9D1T806</accession>
<name>A0A9D1T806_9FIRM</name>
<organism evidence="1 2">
    <name type="scientific">Candidatus Merdiplasma excrementigallinarum</name>
    <dbReference type="NCBI Taxonomy" id="2840864"/>
    <lineage>
        <taxon>Bacteria</taxon>
        <taxon>Bacillati</taxon>
        <taxon>Bacillota</taxon>
        <taxon>Clostridia</taxon>
        <taxon>Lachnospirales</taxon>
        <taxon>Lachnospiraceae</taxon>
        <taxon>Lachnospiraceae incertae sedis</taxon>
        <taxon>Candidatus Merdiplasma</taxon>
    </lineage>
</organism>
<evidence type="ECO:0000313" key="1">
    <source>
        <dbReference type="EMBL" id="HIV22961.1"/>
    </source>
</evidence>
<proteinExistence type="predicted"/>
<comment type="caution">
    <text evidence="1">The sequence shown here is derived from an EMBL/GenBank/DDBJ whole genome shotgun (WGS) entry which is preliminary data.</text>
</comment>
<reference evidence="1" key="2">
    <citation type="journal article" date="2021" name="PeerJ">
        <title>Extensive microbial diversity within the chicken gut microbiome revealed by metagenomics and culture.</title>
        <authorList>
            <person name="Gilroy R."/>
            <person name="Ravi A."/>
            <person name="Getino M."/>
            <person name="Pursley I."/>
            <person name="Horton D.L."/>
            <person name="Alikhan N.F."/>
            <person name="Baker D."/>
            <person name="Gharbi K."/>
            <person name="Hall N."/>
            <person name="Watson M."/>
            <person name="Adriaenssens E.M."/>
            <person name="Foster-Nyarko E."/>
            <person name="Jarju S."/>
            <person name="Secka A."/>
            <person name="Antonio M."/>
            <person name="Oren A."/>
            <person name="Chaudhuri R.R."/>
            <person name="La Ragione R."/>
            <person name="Hildebrand F."/>
            <person name="Pallen M.J."/>
        </authorList>
    </citation>
    <scope>NUCLEOTIDE SEQUENCE</scope>
    <source>
        <strain evidence="1">ChiBcec6-7307</strain>
    </source>
</reference>
<evidence type="ECO:0000313" key="2">
    <source>
        <dbReference type="Proteomes" id="UP000886889"/>
    </source>
</evidence>
<dbReference type="AlphaFoldDB" id="A0A9D1T806"/>
<protein>
    <submittedName>
        <fullName evidence="1">Uncharacterized protein</fullName>
    </submittedName>
</protein>